<evidence type="ECO:0000313" key="1">
    <source>
        <dbReference type="EMBL" id="MFC5060398.1"/>
    </source>
</evidence>
<accession>A0ABV9YCC7</accession>
<evidence type="ECO:0000313" key="2">
    <source>
        <dbReference type="Proteomes" id="UP001595833"/>
    </source>
</evidence>
<dbReference type="EMBL" id="JBHSJB010000053">
    <property type="protein sequence ID" value="MFC5060398.1"/>
    <property type="molecule type" value="Genomic_DNA"/>
</dbReference>
<keyword evidence="2" id="KW-1185">Reference proteome</keyword>
<organism evidence="1 2">
    <name type="scientific">Saccharothrix xinjiangensis</name>
    <dbReference type="NCBI Taxonomy" id="204798"/>
    <lineage>
        <taxon>Bacteria</taxon>
        <taxon>Bacillati</taxon>
        <taxon>Actinomycetota</taxon>
        <taxon>Actinomycetes</taxon>
        <taxon>Pseudonocardiales</taxon>
        <taxon>Pseudonocardiaceae</taxon>
        <taxon>Saccharothrix</taxon>
    </lineage>
</organism>
<evidence type="ECO:0008006" key="3">
    <source>
        <dbReference type="Google" id="ProtNLM"/>
    </source>
</evidence>
<sequence>MNTESADPEDLALLREVFTAERGSGPPLGRPGVRAFEAASGVVLPEPYRTFVAEIADGASSGPPEYGLTALGALPADWGGGRERDLARPFPLTRTWVWEDDPGPVGELEEALVGVFDHGSVVLGTEGCGMNWHLVVTGPHRGHVWQVTGEGAMPFGVGAAAVGPGFAGWVRCWASGRPWHEVM</sequence>
<dbReference type="Proteomes" id="UP001595833">
    <property type="component" value="Unassembled WGS sequence"/>
</dbReference>
<reference evidence="2" key="1">
    <citation type="journal article" date="2019" name="Int. J. Syst. Evol. Microbiol.">
        <title>The Global Catalogue of Microorganisms (GCM) 10K type strain sequencing project: providing services to taxonomists for standard genome sequencing and annotation.</title>
        <authorList>
            <consortium name="The Broad Institute Genomics Platform"/>
            <consortium name="The Broad Institute Genome Sequencing Center for Infectious Disease"/>
            <person name="Wu L."/>
            <person name="Ma J."/>
        </authorList>
    </citation>
    <scope>NUCLEOTIDE SEQUENCE [LARGE SCALE GENOMIC DNA]</scope>
    <source>
        <strain evidence="2">KCTC 12848</strain>
    </source>
</reference>
<proteinExistence type="predicted"/>
<protein>
    <recommendedName>
        <fullName evidence="3">SMI1/KNR4 family protein SUKH-1</fullName>
    </recommendedName>
</protein>
<comment type="caution">
    <text evidence="1">The sequence shown here is derived from an EMBL/GenBank/DDBJ whole genome shotgun (WGS) entry which is preliminary data.</text>
</comment>
<gene>
    <name evidence="1" type="ORF">ACFPFM_42370</name>
</gene>
<dbReference type="RefSeq" id="WP_344037368.1">
    <property type="nucleotide sequence ID" value="NZ_BAAAKE010000007.1"/>
</dbReference>
<name>A0ABV9YCC7_9PSEU</name>